<feature type="transmembrane region" description="Helical" evidence="6">
    <location>
        <begin position="102"/>
        <end position="123"/>
    </location>
</feature>
<evidence type="ECO:0000256" key="2">
    <source>
        <dbReference type="ARBA" id="ARBA00007362"/>
    </source>
</evidence>
<feature type="domain" description="EamA" evidence="7">
    <location>
        <begin position="190"/>
        <end position="325"/>
    </location>
</feature>
<evidence type="ECO:0000256" key="4">
    <source>
        <dbReference type="ARBA" id="ARBA00022989"/>
    </source>
</evidence>
<accession>A0A2W2B187</accession>
<dbReference type="Pfam" id="PF00892">
    <property type="entry name" value="EamA"/>
    <property type="match status" value="2"/>
</dbReference>
<dbReference type="EMBL" id="QKTW01000008">
    <property type="protein sequence ID" value="PZF74004.1"/>
    <property type="molecule type" value="Genomic_DNA"/>
</dbReference>
<dbReference type="PANTHER" id="PTHR32322:SF2">
    <property type="entry name" value="EAMA DOMAIN-CONTAINING PROTEIN"/>
    <property type="match status" value="1"/>
</dbReference>
<evidence type="ECO:0000313" key="9">
    <source>
        <dbReference type="Proteomes" id="UP000248745"/>
    </source>
</evidence>
<feature type="domain" description="EamA" evidence="7">
    <location>
        <begin position="38"/>
        <end position="175"/>
    </location>
</feature>
<comment type="caution">
    <text evidence="8">The sequence shown here is derived from an EMBL/GenBank/DDBJ whole genome shotgun (WGS) entry which is preliminary data.</text>
</comment>
<feature type="transmembrane region" description="Helical" evidence="6">
    <location>
        <begin position="283"/>
        <end position="301"/>
    </location>
</feature>
<comment type="similarity">
    <text evidence="2">Belongs to the EamA transporter family.</text>
</comment>
<keyword evidence="3 6" id="KW-0812">Transmembrane</keyword>
<feature type="transmembrane region" description="Helical" evidence="6">
    <location>
        <begin position="68"/>
        <end position="90"/>
    </location>
</feature>
<feature type="transmembrane region" description="Helical" evidence="6">
    <location>
        <begin position="188"/>
        <end position="207"/>
    </location>
</feature>
<gene>
    <name evidence="8" type="ORF">DN068_05265</name>
</gene>
<sequence>MCRLLTNRPFNRLLFSAYLRKSYEVILVKQDNKKAVIGWVITVLGAIFFSTKAIIVKKAFADTATTPLLLLSLRMLFSLPFYIGAALLVSRRADNKKLTRSQWFWILATGATGYYISSLFDFLGLQYISAGLERLILFLYPSFAVVLNQWLFRIKMRPLQKLALLLTYAGVFIAYLGELHIDTSNPDFFKGSLLVFTCAVTYSFYLVGSGRLVPKVGAVKFTAYAMLAATVGVLLHGLFSGAYHNVNLDRTFIGYSVLLALIATVIPSFMLSYGMKSIGANNAAIVSSIGPVSTILQAHWILGEPIFAAQVGGTLLVIVGVVLIGWQQAEKKTT</sequence>
<evidence type="ECO:0000256" key="1">
    <source>
        <dbReference type="ARBA" id="ARBA00004141"/>
    </source>
</evidence>
<keyword evidence="4 6" id="KW-1133">Transmembrane helix</keyword>
<dbReference type="Gene3D" id="1.10.3730.20">
    <property type="match status" value="1"/>
</dbReference>
<feature type="transmembrane region" description="Helical" evidence="6">
    <location>
        <begin position="219"/>
        <end position="240"/>
    </location>
</feature>
<dbReference type="SUPFAM" id="SSF103481">
    <property type="entry name" value="Multidrug resistance efflux transporter EmrE"/>
    <property type="match status" value="2"/>
</dbReference>
<dbReference type="GO" id="GO:0016020">
    <property type="term" value="C:membrane"/>
    <property type="evidence" value="ECO:0007669"/>
    <property type="project" value="UniProtKB-SubCell"/>
</dbReference>
<dbReference type="InterPro" id="IPR037185">
    <property type="entry name" value="EmrE-like"/>
</dbReference>
<protein>
    <submittedName>
        <fullName evidence="8">EamA/RhaT family transporter</fullName>
    </submittedName>
</protein>
<dbReference type="InterPro" id="IPR050638">
    <property type="entry name" value="AA-Vitamin_Transporters"/>
</dbReference>
<evidence type="ECO:0000259" key="7">
    <source>
        <dbReference type="Pfam" id="PF00892"/>
    </source>
</evidence>
<comment type="subcellular location">
    <subcellularLocation>
        <location evidence="1">Membrane</location>
        <topology evidence="1">Multi-pass membrane protein</topology>
    </subcellularLocation>
</comment>
<feature type="transmembrane region" description="Helical" evidence="6">
    <location>
        <begin position="252"/>
        <end position="271"/>
    </location>
</feature>
<reference evidence="8 9" key="1">
    <citation type="submission" date="2018-06" db="EMBL/GenBank/DDBJ databases">
        <title>Mucibacter soli gen. nov., sp. nov., a new member of the family Chitinophagaceae producing mucin.</title>
        <authorList>
            <person name="Kim M.-K."/>
            <person name="Park S."/>
            <person name="Kim T.-S."/>
            <person name="Joung Y."/>
            <person name="Han J.-H."/>
            <person name="Kim S.B."/>
        </authorList>
    </citation>
    <scope>NUCLEOTIDE SEQUENCE [LARGE SCALE GENOMIC DNA]</scope>
    <source>
        <strain evidence="8 9">R1-15</strain>
    </source>
</reference>
<name>A0A2W2B187_9BACT</name>
<feature type="transmembrane region" description="Helical" evidence="6">
    <location>
        <begin position="159"/>
        <end position="176"/>
    </location>
</feature>
<dbReference type="AlphaFoldDB" id="A0A2W2B187"/>
<keyword evidence="9" id="KW-1185">Reference proteome</keyword>
<feature type="transmembrane region" description="Helical" evidence="6">
    <location>
        <begin position="36"/>
        <end position="56"/>
    </location>
</feature>
<evidence type="ECO:0000256" key="3">
    <source>
        <dbReference type="ARBA" id="ARBA00022692"/>
    </source>
</evidence>
<dbReference type="OrthoDB" id="9813617at2"/>
<keyword evidence="5 6" id="KW-0472">Membrane</keyword>
<feature type="transmembrane region" description="Helical" evidence="6">
    <location>
        <begin position="307"/>
        <end position="326"/>
    </location>
</feature>
<evidence type="ECO:0000256" key="5">
    <source>
        <dbReference type="ARBA" id="ARBA00023136"/>
    </source>
</evidence>
<dbReference type="Proteomes" id="UP000248745">
    <property type="component" value="Unassembled WGS sequence"/>
</dbReference>
<feature type="transmembrane region" description="Helical" evidence="6">
    <location>
        <begin position="135"/>
        <end position="152"/>
    </location>
</feature>
<dbReference type="RefSeq" id="WP_110997850.1">
    <property type="nucleotide sequence ID" value="NZ_QKTW01000008.1"/>
</dbReference>
<dbReference type="PANTHER" id="PTHR32322">
    <property type="entry name" value="INNER MEMBRANE TRANSPORTER"/>
    <property type="match status" value="1"/>
</dbReference>
<evidence type="ECO:0000256" key="6">
    <source>
        <dbReference type="SAM" id="Phobius"/>
    </source>
</evidence>
<proteinExistence type="inferred from homology"/>
<evidence type="ECO:0000313" key="8">
    <source>
        <dbReference type="EMBL" id="PZF74004.1"/>
    </source>
</evidence>
<dbReference type="InterPro" id="IPR000620">
    <property type="entry name" value="EamA_dom"/>
</dbReference>
<organism evidence="8 9">
    <name type="scientific">Taibaiella soli</name>
    <dbReference type="NCBI Taxonomy" id="1649169"/>
    <lineage>
        <taxon>Bacteria</taxon>
        <taxon>Pseudomonadati</taxon>
        <taxon>Bacteroidota</taxon>
        <taxon>Chitinophagia</taxon>
        <taxon>Chitinophagales</taxon>
        <taxon>Chitinophagaceae</taxon>
        <taxon>Taibaiella</taxon>
    </lineage>
</organism>